<dbReference type="InterPro" id="IPR008042">
    <property type="entry name" value="Retrotrans_Pao"/>
</dbReference>
<evidence type="ECO:0000313" key="1">
    <source>
        <dbReference type="EMBL" id="GFY34899.1"/>
    </source>
</evidence>
<dbReference type="Proteomes" id="UP000887159">
    <property type="component" value="Unassembled WGS sequence"/>
</dbReference>
<sequence length="114" mass="13104">MTLCPKTYRKPFRKWLDETQYLEKIDIPRYVEINGNSELHLFVDACKSSYESCVYFQTVTPLGVKIQLIRARSRVAPFKTWTIPRLELVACCIGAKLVHTVFAALNLPDLKLVA</sequence>
<comment type="caution">
    <text evidence="1">The sequence shown here is derived from an EMBL/GenBank/DDBJ whole genome shotgun (WGS) entry which is preliminary data.</text>
</comment>
<dbReference type="PANTHER" id="PTHR47331">
    <property type="entry name" value="PHD-TYPE DOMAIN-CONTAINING PROTEIN"/>
    <property type="match status" value="1"/>
</dbReference>
<evidence type="ECO:0000313" key="2">
    <source>
        <dbReference type="Proteomes" id="UP000887159"/>
    </source>
</evidence>
<dbReference type="AlphaFoldDB" id="A0A8X6WH83"/>
<accession>A0A8X6WH83</accession>
<protein>
    <submittedName>
        <fullName evidence="1">Integrase catalytic domain-containing protein</fullName>
    </submittedName>
</protein>
<name>A0A8X6WH83_TRICX</name>
<dbReference type="Pfam" id="PF05380">
    <property type="entry name" value="Peptidase_A17"/>
    <property type="match status" value="1"/>
</dbReference>
<proteinExistence type="predicted"/>
<dbReference type="EMBL" id="BMAU01021429">
    <property type="protein sequence ID" value="GFY34899.1"/>
    <property type="molecule type" value="Genomic_DNA"/>
</dbReference>
<keyword evidence="2" id="KW-1185">Reference proteome</keyword>
<organism evidence="1 2">
    <name type="scientific">Trichonephila clavipes</name>
    <name type="common">Golden silk orbweaver</name>
    <name type="synonym">Nephila clavipes</name>
    <dbReference type="NCBI Taxonomy" id="2585209"/>
    <lineage>
        <taxon>Eukaryota</taxon>
        <taxon>Metazoa</taxon>
        <taxon>Ecdysozoa</taxon>
        <taxon>Arthropoda</taxon>
        <taxon>Chelicerata</taxon>
        <taxon>Arachnida</taxon>
        <taxon>Araneae</taxon>
        <taxon>Araneomorphae</taxon>
        <taxon>Entelegynae</taxon>
        <taxon>Araneoidea</taxon>
        <taxon>Nephilidae</taxon>
        <taxon>Trichonephila</taxon>
    </lineage>
</organism>
<reference evidence="1" key="1">
    <citation type="submission" date="2020-08" db="EMBL/GenBank/DDBJ databases">
        <title>Multicomponent nature underlies the extraordinary mechanical properties of spider dragline silk.</title>
        <authorList>
            <person name="Kono N."/>
            <person name="Nakamura H."/>
            <person name="Mori M."/>
            <person name="Yoshida Y."/>
            <person name="Ohtoshi R."/>
            <person name="Malay A.D."/>
            <person name="Moran D.A.P."/>
            <person name="Tomita M."/>
            <person name="Numata K."/>
            <person name="Arakawa K."/>
        </authorList>
    </citation>
    <scope>NUCLEOTIDE SEQUENCE</scope>
</reference>
<gene>
    <name evidence="1" type="primary">X975_08509</name>
    <name evidence="1" type="ORF">TNCV_154721</name>
</gene>